<dbReference type="GO" id="GO:0003677">
    <property type="term" value="F:DNA binding"/>
    <property type="evidence" value="ECO:0007669"/>
    <property type="project" value="InterPro"/>
</dbReference>
<organism evidence="1">
    <name type="scientific">Zooxanthella nutricula</name>
    <dbReference type="NCBI Taxonomy" id="1333877"/>
    <lineage>
        <taxon>Eukaryota</taxon>
        <taxon>Sar</taxon>
        <taxon>Alveolata</taxon>
        <taxon>Dinophyceae</taxon>
        <taxon>Peridiniales</taxon>
        <taxon>Peridiniales incertae sedis</taxon>
        <taxon>Zooxanthella</taxon>
    </lineage>
</organism>
<accession>A0A7S2Q8M2</accession>
<dbReference type="AlphaFoldDB" id="A0A7S2Q8M2"/>
<reference evidence="1" key="1">
    <citation type="submission" date="2021-01" db="EMBL/GenBank/DDBJ databases">
        <authorList>
            <person name="Corre E."/>
            <person name="Pelletier E."/>
            <person name="Niang G."/>
            <person name="Scheremetjew M."/>
            <person name="Finn R."/>
            <person name="Kale V."/>
            <person name="Holt S."/>
            <person name="Cochrane G."/>
            <person name="Meng A."/>
            <person name="Brown T."/>
            <person name="Cohen L."/>
        </authorList>
    </citation>
    <scope>NUCLEOTIDE SEQUENCE</scope>
    <source>
        <strain evidence="1">RCC3387</strain>
    </source>
</reference>
<evidence type="ECO:0000313" key="1">
    <source>
        <dbReference type="EMBL" id="CAD9635495.1"/>
    </source>
</evidence>
<sequence length="127" mass="13021">MALPMKKVAAMKKAGAMKAGGKAMKAKKVSVIAAGRRAKSSVFSGRKEKTIGGLTKASLVKNRQGKVVSKRRSAFAKQAYTGSKIKAWADAVKAARKALGLTGFVPIGGKTAAGKALYAKAKAALSA</sequence>
<name>A0A7S2Q8M2_9DINO</name>
<dbReference type="Pfam" id="PF19060">
    <property type="entry name" value="DVNP"/>
    <property type="match status" value="1"/>
</dbReference>
<proteinExistence type="predicted"/>
<dbReference type="InterPro" id="IPR043928">
    <property type="entry name" value="DNVP"/>
</dbReference>
<gene>
    <name evidence="1" type="ORF">BRAN1462_LOCUS53317</name>
</gene>
<dbReference type="GO" id="GO:0051276">
    <property type="term" value="P:chromosome organization"/>
    <property type="evidence" value="ECO:0007669"/>
    <property type="project" value="InterPro"/>
</dbReference>
<dbReference type="EMBL" id="HBGW01084117">
    <property type="protein sequence ID" value="CAD9635495.1"/>
    <property type="molecule type" value="Transcribed_RNA"/>
</dbReference>
<protein>
    <submittedName>
        <fullName evidence="1">Uncharacterized protein</fullName>
    </submittedName>
</protein>